<dbReference type="InterPro" id="IPR011992">
    <property type="entry name" value="EF-hand-dom_pair"/>
</dbReference>
<keyword evidence="3" id="KW-1185">Reference proteome</keyword>
<dbReference type="InterPro" id="IPR002048">
    <property type="entry name" value="EF_hand_dom"/>
</dbReference>
<dbReference type="PROSITE" id="PS50222">
    <property type="entry name" value="EF_HAND_2"/>
    <property type="match status" value="1"/>
</dbReference>
<keyword evidence="1" id="KW-0106">Calcium</keyword>
<reference evidence="4" key="1">
    <citation type="submission" date="2022-11" db="UniProtKB">
        <authorList>
            <consortium name="WormBaseParasite"/>
        </authorList>
    </citation>
    <scope>IDENTIFICATION</scope>
</reference>
<dbReference type="GO" id="GO:0005509">
    <property type="term" value="F:calcium ion binding"/>
    <property type="evidence" value="ECO:0007669"/>
    <property type="project" value="InterPro"/>
</dbReference>
<dbReference type="AlphaFoldDB" id="A0A914I2N1"/>
<protein>
    <submittedName>
        <fullName evidence="4">Ribosomal protein L28</fullName>
    </submittedName>
</protein>
<evidence type="ECO:0000313" key="3">
    <source>
        <dbReference type="Proteomes" id="UP000887572"/>
    </source>
</evidence>
<sequence>MSPGSFGEMSLICHQNVVLSNCVPQMQLRRLKNPTRQKITSSIRLATTECRTCQKLTSVNSSCKDGVPPEQIKTEIFKQFLTLFADPMPINEILAFEGLECVDQMKPFLKNCDADKDGKICMYEFKCIVSALVDKVVDANKNKCISNDEMGAFIKRCGLESQVELDKQ</sequence>
<proteinExistence type="predicted"/>
<evidence type="ECO:0000256" key="1">
    <source>
        <dbReference type="ARBA" id="ARBA00022837"/>
    </source>
</evidence>
<dbReference type="SUPFAM" id="SSF47473">
    <property type="entry name" value="EF-hand"/>
    <property type="match status" value="1"/>
</dbReference>
<dbReference type="Proteomes" id="UP000887572">
    <property type="component" value="Unplaced"/>
</dbReference>
<organism evidence="3 4">
    <name type="scientific">Globodera rostochiensis</name>
    <name type="common">Golden nematode worm</name>
    <name type="synonym">Heterodera rostochiensis</name>
    <dbReference type="NCBI Taxonomy" id="31243"/>
    <lineage>
        <taxon>Eukaryota</taxon>
        <taxon>Metazoa</taxon>
        <taxon>Ecdysozoa</taxon>
        <taxon>Nematoda</taxon>
        <taxon>Chromadorea</taxon>
        <taxon>Rhabditida</taxon>
        <taxon>Tylenchina</taxon>
        <taxon>Tylenchomorpha</taxon>
        <taxon>Tylenchoidea</taxon>
        <taxon>Heteroderidae</taxon>
        <taxon>Heteroderinae</taxon>
        <taxon>Globodera</taxon>
    </lineage>
</organism>
<evidence type="ECO:0000313" key="4">
    <source>
        <dbReference type="WBParaSite" id="Gr19_v10_g6285.t1"/>
    </source>
</evidence>
<feature type="domain" description="EF-hand" evidence="2">
    <location>
        <begin position="100"/>
        <end position="135"/>
    </location>
</feature>
<name>A0A914I2N1_GLORO</name>
<dbReference type="Gene3D" id="1.10.238.10">
    <property type="entry name" value="EF-hand"/>
    <property type="match status" value="1"/>
</dbReference>
<dbReference type="PROSITE" id="PS00018">
    <property type="entry name" value="EF_HAND_1"/>
    <property type="match status" value="2"/>
</dbReference>
<dbReference type="InterPro" id="IPR018247">
    <property type="entry name" value="EF_Hand_1_Ca_BS"/>
</dbReference>
<dbReference type="WBParaSite" id="Gr19_v10_g6285.t1">
    <property type="protein sequence ID" value="Gr19_v10_g6285.t1"/>
    <property type="gene ID" value="Gr19_v10_g6285"/>
</dbReference>
<accession>A0A914I2N1</accession>
<evidence type="ECO:0000259" key="2">
    <source>
        <dbReference type="PROSITE" id="PS50222"/>
    </source>
</evidence>